<accession>A0ABR2LA91</accession>
<dbReference type="EMBL" id="JAPFFF010000001">
    <property type="protein sequence ID" value="KAK8899195.1"/>
    <property type="molecule type" value="Genomic_DNA"/>
</dbReference>
<name>A0ABR2LA91_9EUKA</name>
<sequence>MNDLFSIFQIPQTPDNDDISQSDSFQIRFSEIKIDNFDIFKGLIVADFHLHKTSQLQSYDEDLLIFNLRHLVKETNPTHMFILGDIIHFFFNRKDECYFSFFQKLENNFSIPIYIIPGNHDYDGFSLGKNCFGSYNNQKNVKCFDVEFLEIKFSENFSVFLGHDAHNNSFVHGNSKIISWMNKIRHFNSCKDRIKDTDVVIVGHTHEDVDDDETKNYSIAPFSVSYNLDKGSYGIISFNDGFKFEHKTDFNLILNQEANI</sequence>
<dbReference type="Gene3D" id="3.60.21.10">
    <property type="match status" value="1"/>
</dbReference>
<evidence type="ECO:0000313" key="2">
    <source>
        <dbReference type="EMBL" id="KAK8899195.1"/>
    </source>
</evidence>
<evidence type="ECO:0000259" key="1">
    <source>
        <dbReference type="Pfam" id="PF12850"/>
    </source>
</evidence>
<dbReference type="Pfam" id="PF12850">
    <property type="entry name" value="Metallophos_2"/>
    <property type="match status" value="1"/>
</dbReference>
<proteinExistence type="predicted"/>
<organism evidence="2 3">
    <name type="scientific">Tritrichomonas musculus</name>
    <dbReference type="NCBI Taxonomy" id="1915356"/>
    <lineage>
        <taxon>Eukaryota</taxon>
        <taxon>Metamonada</taxon>
        <taxon>Parabasalia</taxon>
        <taxon>Tritrichomonadida</taxon>
        <taxon>Tritrichomonadidae</taxon>
        <taxon>Tritrichomonas</taxon>
    </lineage>
</organism>
<comment type="caution">
    <text evidence="2">The sequence shown here is derived from an EMBL/GenBank/DDBJ whole genome shotgun (WGS) entry which is preliminary data.</text>
</comment>
<evidence type="ECO:0000313" key="3">
    <source>
        <dbReference type="Proteomes" id="UP001470230"/>
    </source>
</evidence>
<keyword evidence="3" id="KW-1185">Reference proteome</keyword>
<gene>
    <name evidence="2" type="ORF">M9Y10_001497</name>
</gene>
<dbReference type="SUPFAM" id="SSF56300">
    <property type="entry name" value="Metallo-dependent phosphatases"/>
    <property type="match status" value="1"/>
</dbReference>
<dbReference type="InterPro" id="IPR024654">
    <property type="entry name" value="Calcineurin-like_PHP_lpxH"/>
</dbReference>
<protein>
    <recommendedName>
        <fullName evidence="1">Calcineurin-like phosphoesterase domain-containing protein</fullName>
    </recommendedName>
</protein>
<dbReference type="Proteomes" id="UP001470230">
    <property type="component" value="Unassembled WGS sequence"/>
</dbReference>
<reference evidence="2 3" key="1">
    <citation type="submission" date="2024-04" db="EMBL/GenBank/DDBJ databases">
        <title>Tritrichomonas musculus Genome.</title>
        <authorList>
            <person name="Alves-Ferreira E."/>
            <person name="Grigg M."/>
            <person name="Lorenzi H."/>
            <person name="Galac M."/>
        </authorList>
    </citation>
    <scope>NUCLEOTIDE SEQUENCE [LARGE SCALE GENOMIC DNA]</scope>
    <source>
        <strain evidence="2 3">EAF2021</strain>
    </source>
</reference>
<dbReference type="InterPro" id="IPR029052">
    <property type="entry name" value="Metallo-depent_PP-like"/>
</dbReference>
<feature type="domain" description="Calcineurin-like phosphoesterase" evidence="1">
    <location>
        <begin position="43"/>
        <end position="234"/>
    </location>
</feature>